<evidence type="ECO:0000259" key="21">
    <source>
        <dbReference type="PROSITE" id="PS51051"/>
    </source>
</evidence>
<keyword evidence="7 17" id="KW-0732">Signal</keyword>
<dbReference type="AlphaFoldDB" id="A0A6P7SKD6"/>
<dbReference type="GO" id="GO:0007219">
    <property type="term" value="P:Notch signaling pathway"/>
    <property type="evidence" value="ECO:0007669"/>
    <property type="project" value="InterPro"/>
</dbReference>
<evidence type="ECO:0000256" key="1">
    <source>
        <dbReference type="ARBA" id="ARBA00004479"/>
    </source>
</evidence>
<feature type="disulfide bond" evidence="15">
    <location>
        <begin position="436"/>
        <end position="445"/>
    </location>
</feature>
<dbReference type="Pfam" id="PF12661">
    <property type="entry name" value="hEGF"/>
    <property type="match status" value="2"/>
</dbReference>
<evidence type="ECO:0000256" key="11">
    <source>
        <dbReference type="ARBA" id="ARBA00022989"/>
    </source>
</evidence>
<feature type="disulfide bond" evidence="15">
    <location>
        <begin position="512"/>
        <end position="521"/>
    </location>
</feature>
<dbReference type="Proteomes" id="UP000515154">
    <property type="component" value="Linkage group LG6"/>
</dbReference>
<evidence type="ECO:0000259" key="20">
    <source>
        <dbReference type="PROSITE" id="PS50026"/>
    </source>
</evidence>
<dbReference type="InterPro" id="IPR000152">
    <property type="entry name" value="EGF-type_Asp/Asn_hydroxyl_site"/>
</dbReference>
<evidence type="ECO:0000313" key="23">
    <source>
        <dbReference type="RefSeq" id="XP_029638366.1"/>
    </source>
</evidence>
<evidence type="ECO:0000256" key="8">
    <source>
        <dbReference type="ARBA" id="ARBA00022737"/>
    </source>
</evidence>
<evidence type="ECO:0000256" key="3">
    <source>
        <dbReference type="ARBA" id="ARBA00022473"/>
    </source>
</evidence>
<dbReference type="PROSITE" id="PS00010">
    <property type="entry name" value="ASX_HYDROXYL"/>
    <property type="match status" value="5"/>
</dbReference>
<dbReference type="FunFam" id="2.10.25.10:FF:000064">
    <property type="entry name" value="Delta-like protein"/>
    <property type="match status" value="1"/>
</dbReference>
<evidence type="ECO:0000256" key="16">
    <source>
        <dbReference type="PROSITE-ProRule" id="PRU00377"/>
    </source>
</evidence>
<evidence type="ECO:0000313" key="22">
    <source>
        <dbReference type="Proteomes" id="UP000515154"/>
    </source>
</evidence>
<dbReference type="PANTHER" id="PTHR24049">
    <property type="entry name" value="CRUMBS FAMILY MEMBER"/>
    <property type="match status" value="1"/>
</dbReference>
<comment type="function">
    <text evidence="17">Putative Notch ligand involved in the mediation of Notch signaling.</text>
</comment>
<keyword evidence="14" id="KW-0325">Glycoprotein</keyword>
<feature type="domain" description="EGF-like" evidence="20">
    <location>
        <begin position="410"/>
        <end position="446"/>
    </location>
</feature>
<dbReference type="InterPro" id="IPR001881">
    <property type="entry name" value="EGF-like_Ca-bd_dom"/>
</dbReference>
<dbReference type="Pfam" id="PF21700">
    <property type="entry name" value="EGF_DL_JAG"/>
    <property type="match status" value="1"/>
</dbReference>
<comment type="subcellular location">
    <subcellularLocation>
        <location evidence="1 17">Membrane</location>
        <topology evidence="1 17">Single-pass type I membrane protein</topology>
    </subcellularLocation>
    <subcellularLocation>
        <location evidence="2">Secreted</location>
    </subcellularLocation>
</comment>
<evidence type="ECO:0000256" key="5">
    <source>
        <dbReference type="ARBA" id="ARBA00022536"/>
    </source>
</evidence>
<evidence type="ECO:0000256" key="4">
    <source>
        <dbReference type="ARBA" id="ARBA00022525"/>
    </source>
</evidence>
<feature type="disulfide bond" evidence="16">
    <location>
        <begin position="218"/>
        <end position="227"/>
    </location>
</feature>
<reference evidence="23 24" key="1">
    <citation type="submission" date="2025-08" db="UniProtKB">
        <authorList>
            <consortium name="RefSeq"/>
        </authorList>
    </citation>
    <scope>IDENTIFICATION</scope>
</reference>
<name>A0A6P7SKD6_9MOLL</name>
<dbReference type="GO" id="GO:0005509">
    <property type="term" value="F:calcium ion binding"/>
    <property type="evidence" value="ECO:0007669"/>
    <property type="project" value="InterPro"/>
</dbReference>
<feature type="domain" description="EGF-like" evidence="20">
    <location>
        <begin position="372"/>
        <end position="408"/>
    </location>
</feature>
<dbReference type="PROSITE" id="PS51051">
    <property type="entry name" value="DSL"/>
    <property type="match status" value="1"/>
</dbReference>
<dbReference type="SMART" id="SM00051">
    <property type="entry name" value="DSL"/>
    <property type="match status" value="1"/>
</dbReference>
<evidence type="ECO:0000256" key="2">
    <source>
        <dbReference type="ARBA" id="ARBA00004613"/>
    </source>
</evidence>
<evidence type="ECO:0000256" key="10">
    <source>
        <dbReference type="ARBA" id="ARBA00022837"/>
    </source>
</evidence>
<feature type="transmembrane region" description="Helical" evidence="18">
    <location>
        <begin position="571"/>
        <end position="595"/>
    </location>
</feature>
<keyword evidence="5 15" id="KW-0245">EGF-like domain</keyword>
<keyword evidence="10" id="KW-0106">Calcium</keyword>
<dbReference type="GO" id="GO:0120025">
    <property type="term" value="C:plasma membrane bounded cell projection"/>
    <property type="evidence" value="ECO:0007669"/>
    <property type="project" value="UniProtKB-ARBA"/>
</dbReference>
<dbReference type="SUPFAM" id="SSF57196">
    <property type="entry name" value="EGF/Laminin"/>
    <property type="match status" value="4"/>
</dbReference>
<dbReference type="Pfam" id="PF01414">
    <property type="entry name" value="DSL"/>
    <property type="match status" value="1"/>
</dbReference>
<evidence type="ECO:0000313" key="24">
    <source>
        <dbReference type="RefSeq" id="XP_036360091.1"/>
    </source>
</evidence>
<feature type="disulfide bond" evidence="15">
    <location>
        <begin position="474"/>
        <end position="483"/>
    </location>
</feature>
<dbReference type="RefSeq" id="XP_036360092.1">
    <property type="nucleotide sequence ID" value="XM_036504199.1"/>
</dbReference>
<evidence type="ECO:0000256" key="9">
    <source>
        <dbReference type="ARBA" id="ARBA00022782"/>
    </source>
</evidence>
<dbReference type="Pfam" id="PF00008">
    <property type="entry name" value="EGF"/>
    <property type="match status" value="5"/>
</dbReference>
<feature type="disulfide bond" evidence="16">
    <location>
        <begin position="185"/>
        <end position="194"/>
    </location>
</feature>
<evidence type="ECO:0000256" key="19">
    <source>
        <dbReference type="SAM" id="SignalP"/>
    </source>
</evidence>
<dbReference type="PROSITE" id="PS00022">
    <property type="entry name" value="EGF_1"/>
    <property type="match status" value="8"/>
</dbReference>
<evidence type="ECO:0000256" key="17">
    <source>
        <dbReference type="RuleBase" id="RU280815"/>
    </source>
</evidence>
<dbReference type="GO" id="GO:0048666">
    <property type="term" value="P:neuron development"/>
    <property type="evidence" value="ECO:0007669"/>
    <property type="project" value="UniProtKB-ARBA"/>
</dbReference>
<dbReference type="FunFam" id="2.10.25.10:FF:000230">
    <property type="entry name" value="Delta-like protein"/>
    <property type="match status" value="1"/>
</dbReference>
<evidence type="ECO:0000256" key="12">
    <source>
        <dbReference type="ARBA" id="ARBA00023136"/>
    </source>
</evidence>
<dbReference type="FunFam" id="2.10.25.10:FF:000143">
    <property type="entry name" value="Protein crumbs 1"/>
    <property type="match status" value="1"/>
</dbReference>
<dbReference type="FunFam" id="2.10.25.10:FF:000537">
    <property type="entry name" value="Notch 3"/>
    <property type="match status" value="1"/>
</dbReference>
<dbReference type="InterPro" id="IPR001774">
    <property type="entry name" value="DSL"/>
</dbReference>
<feature type="disulfide bond" evidence="15">
    <location>
        <begin position="360"/>
        <end position="369"/>
    </location>
</feature>
<comment type="caution">
    <text evidence="15">Lacks conserved residue(s) required for the propagation of feature annotation.</text>
</comment>
<dbReference type="RefSeq" id="XP_029638366.1">
    <property type="nucleotide sequence ID" value="XM_029782506.2"/>
</dbReference>
<feature type="domain" description="EGF-like" evidence="20">
    <location>
        <begin position="523"/>
        <end position="559"/>
    </location>
</feature>
<feature type="signal peptide" evidence="19">
    <location>
        <begin position="1"/>
        <end position="23"/>
    </location>
</feature>
<dbReference type="Gene3D" id="2.60.40.3510">
    <property type="match status" value="1"/>
</dbReference>
<feature type="chain" id="PRO_5045019670" description="Delta-like protein" evidence="19">
    <location>
        <begin position="24"/>
        <end position="731"/>
    </location>
</feature>
<evidence type="ECO:0000256" key="7">
    <source>
        <dbReference type="ARBA" id="ARBA00022729"/>
    </source>
</evidence>
<feature type="domain" description="EGF-like" evidence="20">
    <location>
        <begin position="334"/>
        <end position="370"/>
    </location>
</feature>
<dbReference type="PROSITE" id="PS50026">
    <property type="entry name" value="EGF_3"/>
    <property type="match status" value="8"/>
</dbReference>
<dbReference type="InterPro" id="IPR009030">
    <property type="entry name" value="Growth_fac_rcpt_cys_sf"/>
</dbReference>
<feature type="disulfide bond" evidence="15">
    <location>
        <begin position="251"/>
        <end position="260"/>
    </location>
</feature>
<dbReference type="CDD" id="cd00054">
    <property type="entry name" value="EGF_CA"/>
    <property type="match status" value="7"/>
</dbReference>
<feature type="domain" description="EGF-like" evidence="20">
    <location>
        <begin position="448"/>
        <end position="484"/>
    </location>
</feature>
<feature type="domain" description="EGF-like" evidence="20">
    <location>
        <begin position="228"/>
        <end position="261"/>
    </location>
</feature>
<dbReference type="SMART" id="SM00181">
    <property type="entry name" value="EGF"/>
    <property type="match status" value="9"/>
</dbReference>
<dbReference type="InterPro" id="IPR051022">
    <property type="entry name" value="Notch_Cell-Fate_Det"/>
</dbReference>
<protein>
    <recommendedName>
        <fullName evidence="17">Delta-like protein</fullName>
    </recommendedName>
</protein>
<proteinExistence type="predicted"/>
<feature type="disulfide bond" evidence="15">
    <location>
        <begin position="549"/>
        <end position="558"/>
    </location>
</feature>
<keyword evidence="8 17" id="KW-0677">Repeat</keyword>
<keyword evidence="3 17" id="KW-0217">Developmental protein</keyword>
<keyword evidence="12 17" id="KW-0472">Membrane</keyword>
<feature type="disulfide bond" evidence="15">
    <location>
        <begin position="398"/>
        <end position="407"/>
    </location>
</feature>
<dbReference type="Pfam" id="PF07657">
    <property type="entry name" value="MNNL"/>
    <property type="match status" value="1"/>
</dbReference>
<keyword evidence="22" id="KW-1185">Reference proteome</keyword>
<dbReference type="InterPro" id="IPR013032">
    <property type="entry name" value="EGF-like_CS"/>
</dbReference>
<dbReference type="RefSeq" id="XP_036360091.1">
    <property type="nucleotide sequence ID" value="XM_036504198.1"/>
</dbReference>
<dbReference type="PROSITE" id="PS01186">
    <property type="entry name" value="EGF_2"/>
    <property type="match status" value="7"/>
</dbReference>
<keyword evidence="6 17" id="KW-0812">Transmembrane</keyword>
<organism evidence="22 23">
    <name type="scientific">Octopus sinensis</name>
    <name type="common">East Asian common octopus</name>
    <dbReference type="NCBI Taxonomy" id="2607531"/>
    <lineage>
        <taxon>Eukaryota</taxon>
        <taxon>Metazoa</taxon>
        <taxon>Spiralia</taxon>
        <taxon>Lophotrochozoa</taxon>
        <taxon>Mollusca</taxon>
        <taxon>Cephalopoda</taxon>
        <taxon>Coleoidea</taxon>
        <taxon>Octopodiformes</taxon>
        <taxon>Octopoda</taxon>
        <taxon>Incirrata</taxon>
        <taxon>Octopodidae</taxon>
        <taxon>Octopus</taxon>
    </lineage>
</organism>
<sequence length="731" mass="81602">MRSTRAPLRASILVLITLKLVLGTGLFELELKSFTNTKGLLKSGNCCSNNVVATDQAGDNCSECSTFFRICLTHYMFNIVPGGKCSFARKELPVLGRNNIDFSKDLPGNFTNPLRFLINSSWPRSFSLIIEAWHKIRNGQADGRPLQQLISSVPISESLDVSSNWRPFSYVEQPFELNFAYRFICNKYYYGLQCNKVCRARDDKFGHYNCTKEGQARCLPGWKGVYCDQPICLAGCHLQQGFCDQPNKCKCRAGWTGKYCNECAVHPNCHKGTCQAPWDCNCEEGWGGLFCNEDLNYCTHHSPCKNQGTCTNTGQGSYTCNCPEGFNGTNCEIKVDDCRYQSCLNSGTCEQTGAEFRCQCQDGYGGKHCEIKANNCSGHPCQNGGRCENFDDGYLCECQPGYTGHNCEIEIIECASNPCQNKGRCVDHVNGFHCVCEPGYSGKICEVDEDNCLKQPCLNGGTCEDKVNDFECHCKPGYVGFICALQLNHCLIQPCKNGGTCTNLNNDFRCDCPSGFTGKDCTMNIKCASNPCKNGSTCNDLGSSYSCICQTGFSGLHCDRQESTSMSVLELGLSICLGAGLPLIVIIIVVIIMLLRHQRHHFRENMQKETEQNRINSKCMETDIFMTNPSASSSDKFTKELECSNRFNSELFYHEKSTNILRQNVTGEPYHKPYNKKMLTPIPNSVGECKIQVDIEKPTNRDITDALLKHEQAQRHLKNNLDYQHVSATEV</sequence>
<dbReference type="InterPro" id="IPR011651">
    <property type="entry name" value="Notch_ligand_N"/>
</dbReference>
<evidence type="ECO:0000256" key="15">
    <source>
        <dbReference type="PROSITE-ProRule" id="PRU00076"/>
    </source>
</evidence>
<dbReference type="FunFam" id="2.10.25.10:FF:000006">
    <property type="entry name" value="Versican core protein-like isoform 1"/>
    <property type="match status" value="1"/>
</dbReference>
<keyword evidence="4" id="KW-0964">Secreted</keyword>
<dbReference type="Gene3D" id="2.10.25.140">
    <property type="match status" value="1"/>
</dbReference>
<dbReference type="FunFam" id="2.10.25.10:FF:000018">
    <property type="entry name" value="Delta-like 1"/>
    <property type="match status" value="1"/>
</dbReference>
<dbReference type="FunFam" id="2.10.25.10:FF:000066">
    <property type="entry name" value="FAT atypical cadherin 4"/>
    <property type="match status" value="1"/>
</dbReference>
<keyword evidence="11 17" id="KW-1133">Transmembrane helix</keyword>
<dbReference type="Gene3D" id="2.10.25.10">
    <property type="entry name" value="Laminin"/>
    <property type="match status" value="8"/>
</dbReference>
<dbReference type="SMART" id="SM00179">
    <property type="entry name" value="EGF_CA"/>
    <property type="match status" value="7"/>
</dbReference>
<keyword evidence="9" id="KW-0221">Differentiation</keyword>
<dbReference type="GO" id="GO:0005886">
    <property type="term" value="C:plasma membrane"/>
    <property type="evidence" value="ECO:0007669"/>
    <property type="project" value="UniProtKB-ARBA"/>
</dbReference>
<keyword evidence="13 15" id="KW-1015">Disulfide bond</keyword>
<dbReference type="SUPFAM" id="SSF57184">
    <property type="entry name" value="Growth factor receptor domain"/>
    <property type="match status" value="1"/>
</dbReference>
<feature type="disulfide bond" evidence="16">
    <location>
        <begin position="198"/>
        <end position="210"/>
    </location>
</feature>
<evidence type="ECO:0000256" key="13">
    <source>
        <dbReference type="ARBA" id="ARBA00023157"/>
    </source>
</evidence>
<feature type="domain" description="EGF-like" evidence="20">
    <location>
        <begin position="486"/>
        <end position="522"/>
    </location>
</feature>
<feature type="disulfide bond" evidence="15">
    <location>
        <begin position="322"/>
        <end position="331"/>
    </location>
</feature>
<feature type="domain" description="EGF-like" evidence="20">
    <location>
        <begin position="294"/>
        <end position="332"/>
    </location>
</feature>
<feature type="domain" description="DSL" evidence="21">
    <location>
        <begin position="183"/>
        <end position="227"/>
    </location>
</feature>
<dbReference type="InterPro" id="IPR000742">
    <property type="entry name" value="EGF"/>
</dbReference>
<dbReference type="FunFam" id="2.10.25.140:FF:000001">
    <property type="entry name" value="Delta-like protein"/>
    <property type="match status" value="1"/>
</dbReference>
<evidence type="ECO:0000256" key="14">
    <source>
        <dbReference type="ARBA" id="ARBA00023180"/>
    </source>
</evidence>
<dbReference type="GO" id="GO:0000902">
    <property type="term" value="P:cell morphogenesis"/>
    <property type="evidence" value="ECO:0007669"/>
    <property type="project" value="UniProtKB-ARBA"/>
</dbReference>
<evidence type="ECO:0000256" key="6">
    <source>
        <dbReference type="ARBA" id="ARBA00022692"/>
    </source>
</evidence>
<dbReference type="PRINTS" id="PR00010">
    <property type="entry name" value="EGFBLOOD"/>
</dbReference>
<accession>A0A6P7SKD6</accession>
<gene>
    <name evidence="23 24 25" type="primary">LOC115213499</name>
</gene>
<evidence type="ECO:0000313" key="25">
    <source>
        <dbReference type="RefSeq" id="XP_036360092.1"/>
    </source>
</evidence>
<dbReference type="FunFam" id="2.10.25.10:FF:000247">
    <property type="entry name" value="Delta/notch like EGF repeat containing"/>
    <property type="match status" value="1"/>
</dbReference>
<evidence type="ECO:0000256" key="18">
    <source>
        <dbReference type="SAM" id="Phobius"/>
    </source>
</evidence>
<dbReference type="GO" id="GO:0042063">
    <property type="term" value="P:gliogenesis"/>
    <property type="evidence" value="ECO:0007669"/>
    <property type="project" value="UniProtKB-ARBA"/>
</dbReference>
<dbReference type="GO" id="GO:0005576">
    <property type="term" value="C:extracellular region"/>
    <property type="evidence" value="ECO:0007669"/>
    <property type="project" value="UniProtKB-SubCell"/>
</dbReference>
<dbReference type="KEGG" id="osn:115213499"/>